<dbReference type="CDD" id="cd06261">
    <property type="entry name" value="TM_PBP2"/>
    <property type="match status" value="1"/>
</dbReference>
<evidence type="ECO:0000256" key="6">
    <source>
        <dbReference type="ARBA" id="ARBA00022989"/>
    </source>
</evidence>
<feature type="domain" description="ABC transmembrane type-1" evidence="9">
    <location>
        <begin position="67"/>
        <end position="255"/>
    </location>
</feature>
<dbReference type="Gene3D" id="1.10.3720.10">
    <property type="entry name" value="MetI-like"/>
    <property type="match status" value="1"/>
</dbReference>
<dbReference type="AlphaFoldDB" id="A0AA41U9I4"/>
<dbReference type="GO" id="GO:0055085">
    <property type="term" value="P:transmembrane transport"/>
    <property type="evidence" value="ECO:0007669"/>
    <property type="project" value="InterPro"/>
</dbReference>
<keyword evidence="3" id="KW-1003">Cell membrane</keyword>
<sequence length="276" mass="29949">MTRNWPHIRHIALALFCAAGAIYIVAPLAIVVLNSFSSTAYNVFPPEGYSLRWYENLAQQGAFLGAAVRSAILATLATAIALVIGTLSAYALVKYRLRGRDIVKAFLMAPVVLPSIVLGVALFIFFVRVGIAYSYPGLLLTHVLVVTPFVIAITAAGFSNFDWSTEEAAMDLGAGPIRTFFRVVLPQIRAGVLTAGLFAWITSFDQVETTLFLVRPGDNTLPIEMFLYLQKWQDPTIAALSSLLILLAVAIVIVMSIAGRNRTPDGLVMQGKETSK</sequence>
<keyword evidence="7 8" id="KW-0472">Membrane</keyword>
<evidence type="ECO:0000256" key="1">
    <source>
        <dbReference type="ARBA" id="ARBA00004429"/>
    </source>
</evidence>
<comment type="caution">
    <text evidence="10">The sequence shown here is derived from an EMBL/GenBank/DDBJ whole genome shotgun (WGS) entry which is preliminary data.</text>
</comment>
<dbReference type="InterPro" id="IPR000515">
    <property type="entry name" value="MetI-like"/>
</dbReference>
<feature type="transmembrane region" description="Helical" evidence="8">
    <location>
        <begin position="179"/>
        <end position="201"/>
    </location>
</feature>
<reference evidence="10" key="1">
    <citation type="submission" date="2022-03" db="EMBL/GenBank/DDBJ databases">
        <title>The complete genome sequence of a Methyloterrigena soli.</title>
        <authorList>
            <person name="Zi Z."/>
        </authorList>
    </citation>
    <scope>NUCLEOTIDE SEQUENCE</scope>
    <source>
        <strain evidence="10">M48</strain>
    </source>
</reference>
<evidence type="ECO:0000313" key="10">
    <source>
        <dbReference type="EMBL" id="MCI0125425.1"/>
    </source>
</evidence>
<evidence type="ECO:0000256" key="2">
    <source>
        <dbReference type="ARBA" id="ARBA00022448"/>
    </source>
</evidence>
<dbReference type="PANTHER" id="PTHR43357:SF4">
    <property type="entry name" value="INNER MEMBRANE ABC TRANSPORTER PERMEASE PROTEIN YDCV"/>
    <property type="match status" value="1"/>
</dbReference>
<name>A0AA41U9I4_9HYPH</name>
<keyword evidence="6 8" id="KW-1133">Transmembrane helix</keyword>
<feature type="transmembrane region" description="Helical" evidence="8">
    <location>
        <begin position="71"/>
        <end position="93"/>
    </location>
</feature>
<proteinExistence type="inferred from homology"/>
<evidence type="ECO:0000256" key="4">
    <source>
        <dbReference type="ARBA" id="ARBA00022519"/>
    </source>
</evidence>
<dbReference type="InterPro" id="IPR035906">
    <property type="entry name" value="MetI-like_sf"/>
</dbReference>
<feature type="transmembrane region" description="Helical" evidence="8">
    <location>
        <begin position="237"/>
        <end position="259"/>
    </location>
</feature>
<dbReference type="Proteomes" id="UP001156140">
    <property type="component" value="Unassembled WGS sequence"/>
</dbReference>
<dbReference type="Pfam" id="PF00528">
    <property type="entry name" value="BPD_transp_1"/>
    <property type="match status" value="1"/>
</dbReference>
<feature type="transmembrane region" description="Helical" evidence="8">
    <location>
        <begin position="105"/>
        <end position="127"/>
    </location>
</feature>
<evidence type="ECO:0000313" key="11">
    <source>
        <dbReference type="Proteomes" id="UP001156140"/>
    </source>
</evidence>
<dbReference type="GO" id="GO:0005886">
    <property type="term" value="C:plasma membrane"/>
    <property type="evidence" value="ECO:0007669"/>
    <property type="project" value="UniProtKB-SubCell"/>
</dbReference>
<evidence type="ECO:0000256" key="8">
    <source>
        <dbReference type="RuleBase" id="RU363032"/>
    </source>
</evidence>
<organism evidence="10 11">
    <name type="scientific">Paradevosia shaoguanensis</name>
    <dbReference type="NCBI Taxonomy" id="1335043"/>
    <lineage>
        <taxon>Bacteria</taxon>
        <taxon>Pseudomonadati</taxon>
        <taxon>Pseudomonadota</taxon>
        <taxon>Alphaproteobacteria</taxon>
        <taxon>Hyphomicrobiales</taxon>
        <taxon>Devosiaceae</taxon>
        <taxon>Paradevosia</taxon>
    </lineage>
</organism>
<evidence type="ECO:0000259" key="9">
    <source>
        <dbReference type="PROSITE" id="PS50928"/>
    </source>
</evidence>
<feature type="transmembrane region" description="Helical" evidence="8">
    <location>
        <begin position="139"/>
        <end position="158"/>
    </location>
</feature>
<evidence type="ECO:0000256" key="7">
    <source>
        <dbReference type="ARBA" id="ARBA00023136"/>
    </source>
</evidence>
<evidence type="ECO:0000256" key="5">
    <source>
        <dbReference type="ARBA" id="ARBA00022692"/>
    </source>
</evidence>
<accession>A0AA41U9I4</accession>
<keyword evidence="11" id="KW-1185">Reference proteome</keyword>
<feature type="transmembrane region" description="Helical" evidence="8">
    <location>
        <begin position="12"/>
        <end position="36"/>
    </location>
</feature>
<comment type="similarity">
    <text evidence="8">Belongs to the binding-protein-dependent transport system permease family.</text>
</comment>
<protein>
    <submittedName>
        <fullName evidence="10">ABC transporter permease</fullName>
    </submittedName>
</protein>
<dbReference type="SUPFAM" id="SSF161098">
    <property type="entry name" value="MetI-like"/>
    <property type="match status" value="1"/>
</dbReference>
<dbReference type="PANTHER" id="PTHR43357">
    <property type="entry name" value="INNER MEMBRANE ABC TRANSPORTER PERMEASE PROTEIN YDCV"/>
    <property type="match status" value="1"/>
</dbReference>
<comment type="subcellular location">
    <subcellularLocation>
        <location evidence="1">Cell inner membrane</location>
        <topology evidence="1">Multi-pass membrane protein</topology>
    </subcellularLocation>
    <subcellularLocation>
        <location evidence="8">Cell membrane</location>
        <topology evidence="8">Multi-pass membrane protein</topology>
    </subcellularLocation>
</comment>
<dbReference type="RefSeq" id="WP_281734659.1">
    <property type="nucleotide sequence ID" value="NZ_JAKETQ010000001.1"/>
</dbReference>
<keyword evidence="4" id="KW-0997">Cell inner membrane</keyword>
<dbReference type="PROSITE" id="PS50928">
    <property type="entry name" value="ABC_TM1"/>
    <property type="match status" value="1"/>
</dbReference>
<keyword evidence="5 8" id="KW-0812">Transmembrane</keyword>
<dbReference type="EMBL" id="JALAZD010000001">
    <property type="protein sequence ID" value="MCI0125425.1"/>
    <property type="molecule type" value="Genomic_DNA"/>
</dbReference>
<evidence type="ECO:0000256" key="3">
    <source>
        <dbReference type="ARBA" id="ARBA00022475"/>
    </source>
</evidence>
<gene>
    <name evidence="10" type="ORF">ML536_01145</name>
</gene>
<keyword evidence="2 8" id="KW-0813">Transport</keyword>